<protein>
    <submittedName>
        <fullName evidence="1">Uncharacterized protein</fullName>
    </submittedName>
</protein>
<proteinExistence type="predicted"/>
<gene>
    <name evidence="1" type="ORF">SteCoe_23466</name>
</gene>
<accession>A0A1R2BK86</accession>
<name>A0A1R2BK86_9CILI</name>
<dbReference type="AlphaFoldDB" id="A0A1R2BK86"/>
<sequence length="142" mass="16756">MHMQTNFFDKKFLKSLIEGTSPSKKPSLQGKISLFSEYSHSQTPTKSIIRLKRYRGITPMHWDVSDEEIKPIQSRSRLKDFTQDSVRHLFSQRFPVNDSSKTVKLPPLQSDDKIYYKKTDNIVMHREALLRLKKQGFNITRR</sequence>
<dbReference type="EMBL" id="MPUH01000597">
    <property type="protein sequence ID" value="OMJ77025.1"/>
    <property type="molecule type" value="Genomic_DNA"/>
</dbReference>
<evidence type="ECO:0000313" key="2">
    <source>
        <dbReference type="Proteomes" id="UP000187209"/>
    </source>
</evidence>
<evidence type="ECO:0000313" key="1">
    <source>
        <dbReference type="EMBL" id="OMJ77025.1"/>
    </source>
</evidence>
<keyword evidence="2" id="KW-1185">Reference proteome</keyword>
<dbReference type="Proteomes" id="UP000187209">
    <property type="component" value="Unassembled WGS sequence"/>
</dbReference>
<reference evidence="1 2" key="1">
    <citation type="submission" date="2016-11" db="EMBL/GenBank/DDBJ databases">
        <title>The macronuclear genome of Stentor coeruleus: a giant cell with tiny introns.</title>
        <authorList>
            <person name="Slabodnick M."/>
            <person name="Ruby J.G."/>
            <person name="Reiff S.B."/>
            <person name="Swart E.C."/>
            <person name="Gosai S."/>
            <person name="Prabakaran S."/>
            <person name="Witkowska E."/>
            <person name="Larue G.E."/>
            <person name="Fisher S."/>
            <person name="Freeman R.M."/>
            <person name="Gunawardena J."/>
            <person name="Chu W."/>
            <person name="Stover N.A."/>
            <person name="Gregory B.D."/>
            <person name="Nowacki M."/>
            <person name="Derisi J."/>
            <person name="Roy S.W."/>
            <person name="Marshall W.F."/>
            <person name="Sood P."/>
        </authorList>
    </citation>
    <scope>NUCLEOTIDE SEQUENCE [LARGE SCALE GENOMIC DNA]</scope>
    <source>
        <strain evidence="1">WM001</strain>
    </source>
</reference>
<organism evidence="1 2">
    <name type="scientific">Stentor coeruleus</name>
    <dbReference type="NCBI Taxonomy" id="5963"/>
    <lineage>
        <taxon>Eukaryota</taxon>
        <taxon>Sar</taxon>
        <taxon>Alveolata</taxon>
        <taxon>Ciliophora</taxon>
        <taxon>Postciliodesmatophora</taxon>
        <taxon>Heterotrichea</taxon>
        <taxon>Heterotrichida</taxon>
        <taxon>Stentoridae</taxon>
        <taxon>Stentor</taxon>
    </lineage>
</organism>
<comment type="caution">
    <text evidence="1">The sequence shown here is derived from an EMBL/GenBank/DDBJ whole genome shotgun (WGS) entry which is preliminary data.</text>
</comment>